<protein>
    <submittedName>
        <fullName evidence="2">Uncharacterized protein</fullName>
    </submittedName>
</protein>
<evidence type="ECO:0000256" key="1">
    <source>
        <dbReference type="SAM" id="MobiDB-lite"/>
    </source>
</evidence>
<feature type="region of interest" description="Disordered" evidence="1">
    <location>
        <begin position="179"/>
        <end position="198"/>
    </location>
</feature>
<name>A0AAN8X526_HALRR</name>
<keyword evidence="3" id="KW-1185">Reference proteome</keyword>
<sequence length="214" mass="23881">CPKEIQVIAESHKTGEVLKRCCTSLDISTVNTEDVPCDANKEADQGECALGSDPTTSTNGLLHDTSFSSTNSWLYTSFSSTSSSYPSSPPKLSSPPPPSTEDFMSMKSLVTHSLYLIPLDEPANLDRSFSEIMRVRPMPSVSFAPLECSYQGADASDSLPRALYYKKSVWKPKDINIPERSQHLREQRRKDLPNSQAIKIEDHRLRDLKKIKTQ</sequence>
<organism evidence="2 3">
    <name type="scientific">Halocaridina rubra</name>
    <name type="common">Hawaiian red shrimp</name>
    <dbReference type="NCBI Taxonomy" id="373956"/>
    <lineage>
        <taxon>Eukaryota</taxon>
        <taxon>Metazoa</taxon>
        <taxon>Ecdysozoa</taxon>
        <taxon>Arthropoda</taxon>
        <taxon>Crustacea</taxon>
        <taxon>Multicrustacea</taxon>
        <taxon>Malacostraca</taxon>
        <taxon>Eumalacostraca</taxon>
        <taxon>Eucarida</taxon>
        <taxon>Decapoda</taxon>
        <taxon>Pleocyemata</taxon>
        <taxon>Caridea</taxon>
        <taxon>Atyoidea</taxon>
        <taxon>Atyidae</taxon>
        <taxon>Halocaridina</taxon>
    </lineage>
</organism>
<feature type="region of interest" description="Disordered" evidence="1">
    <location>
        <begin position="81"/>
        <end position="100"/>
    </location>
</feature>
<evidence type="ECO:0000313" key="2">
    <source>
        <dbReference type="EMBL" id="KAK7078045.1"/>
    </source>
</evidence>
<feature type="non-terminal residue" evidence="2">
    <location>
        <position position="1"/>
    </location>
</feature>
<proteinExistence type="predicted"/>
<feature type="compositionally biased region" description="Basic and acidic residues" evidence="1">
    <location>
        <begin position="179"/>
        <end position="192"/>
    </location>
</feature>
<accession>A0AAN8X526</accession>
<gene>
    <name evidence="2" type="ORF">SK128_017547</name>
</gene>
<comment type="caution">
    <text evidence="2">The sequence shown here is derived from an EMBL/GenBank/DDBJ whole genome shotgun (WGS) entry which is preliminary data.</text>
</comment>
<dbReference type="Proteomes" id="UP001381693">
    <property type="component" value="Unassembled WGS sequence"/>
</dbReference>
<dbReference type="EMBL" id="JAXCGZ010008048">
    <property type="protein sequence ID" value="KAK7078045.1"/>
    <property type="molecule type" value="Genomic_DNA"/>
</dbReference>
<feature type="compositionally biased region" description="Pro residues" evidence="1">
    <location>
        <begin position="87"/>
        <end position="99"/>
    </location>
</feature>
<evidence type="ECO:0000313" key="3">
    <source>
        <dbReference type="Proteomes" id="UP001381693"/>
    </source>
</evidence>
<dbReference type="AlphaFoldDB" id="A0AAN8X526"/>
<reference evidence="2 3" key="1">
    <citation type="submission" date="2023-11" db="EMBL/GenBank/DDBJ databases">
        <title>Halocaridina rubra genome assembly.</title>
        <authorList>
            <person name="Smith C."/>
        </authorList>
    </citation>
    <scope>NUCLEOTIDE SEQUENCE [LARGE SCALE GENOMIC DNA]</scope>
    <source>
        <strain evidence="2">EP-1</strain>
        <tissue evidence="2">Whole</tissue>
    </source>
</reference>